<keyword evidence="2" id="KW-1277">Toxin-antitoxin system</keyword>
<sequence length="108" mass="12613">MLAHKVVLTQDAEADLEAIYDYIAEYDCAEKADYVLDELLKTANNLSHFPKKGSIPKELLDLGNRDYRQTFFKSYRLIYKIIDQQVVIFLITDGRRDMQALLARRLLK</sequence>
<dbReference type="InterPro" id="IPR007712">
    <property type="entry name" value="RelE/ParE_toxin"/>
</dbReference>
<evidence type="ECO:0000313" key="4">
    <source>
        <dbReference type="Proteomes" id="UP000247932"/>
    </source>
</evidence>
<proteinExistence type="inferred from homology"/>
<dbReference type="InterPro" id="IPR051803">
    <property type="entry name" value="TA_system_RelE-like_toxin"/>
</dbReference>
<dbReference type="NCBIfam" id="TIGR02385">
    <property type="entry name" value="RelE_StbE"/>
    <property type="match status" value="1"/>
</dbReference>
<dbReference type="OrthoDB" id="9798046at2"/>
<accession>A0A2V4E5T7</accession>
<evidence type="ECO:0000256" key="1">
    <source>
        <dbReference type="ARBA" id="ARBA00006226"/>
    </source>
</evidence>
<dbReference type="PANTHER" id="PTHR33755">
    <property type="entry name" value="TOXIN PARE1-RELATED"/>
    <property type="match status" value="1"/>
</dbReference>
<evidence type="ECO:0000313" key="3">
    <source>
        <dbReference type="EMBL" id="PXZ07209.1"/>
    </source>
</evidence>
<dbReference type="AlphaFoldDB" id="A0A2V4E5T7"/>
<dbReference type="EMBL" id="QGLR01000009">
    <property type="protein sequence ID" value="PXZ07209.1"/>
    <property type="molecule type" value="Genomic_DNA"/>
</dbReference>
<dbReference type="Pfam" id="PF05016">
    <property type="entry name" value="ParE_toxin"/>
    <property type="match status" value="1"/>
</dbReference>
<keyword evidence="4" id="KW-1185">Reference proteome</keyword>
<reference evidence="3 4" key="1">
    <citation type="submission" date="2018-05" db="EMBL/GenBank/DDBJ databases">
        <title>Reference genomes for bee gut microbiota database.</title>
        <authorList>
            <person name="Ellegaard K.M."/>
        </authorList>
    </citation>
    <scope>NUCLEOTIDE SEQUENCE [LARGE SCALE GENOMIC DNA]</scope>
    <source>
        <strain evidence="3 4">ESL0182</strain>
    </source>
</reference>
<gene>
    <name evidence="3" type="ORF">DKK70_04975</name>
</gene>
<dbReference type="Gene3D" id="3.30.2310.20">
    <property type="entry name" value="RelE-like"/>
    <property type="match status" value="1"/>
</dbReference>
<name>A0A2V4E5T7_9GAMM</name>
<dbReference type="InterPro" id="IPR035093">
    <property type="entry name" value="RelE/ParE_toxin_dom_sf"/>
</dbReference>
<protein>
    <submittedName>
        <fullName evidence="3">Plasmid stabilization protein</fullName>
    </submittedName>
</protein>
<comment type="caution">
    <text evidence="3">The sequence shown here is derived from an EMBL/GenBank/DDBJ whole genome shotgun (WGS) entry which is preliminary data.</text>
</comment>
<organism evidence="3 4">
    <name type="scientific">Gilliamella apicola</name>
    <dbReference type="NCBI Taxonomy" id="1196095"/>
    <lineage>
        <taxon>Bacteria</taxon>
        <taxon>Pseudomonadati</taxon>
        <taxon>Pseudomonadota</taxon>
        <taxon>Gammaproteobacteria</taxon>
        <taxon>Orbales</taxon>
        <taxon>Orbaceae</taxon>
        <taxon>Gilliamella</taxon>
    </lineage>
</organism>
<comment type="similarity">
    <text evidence="1">Belongs to the RelE toxin family.</text>
</comment>
<dbReference type="RefSeq" id="WP_110432990.1">
    <property type="nucleotide sequence ID" value="NZ_QGLR01000009.1"/>
</dbReference>
<dbReference type="SUPFAM" id="SSF143011">
    <property type="entry name" value="RelE-like"/>
    <property type="match status" value="1"/>
</dbReference>
<evidence type="ECO:0000256" key="2">
    <source>
        <dbReference type="ARBA" id="ARBA00022649"/>
    </source>
</evidence>
<dbReference type="Proteomes" id="UP000247932">
    <property type="component" value="Unassembled WGS sequence"/>
</dbReference>